<dbReference type="InterPro" id="IPR007052">
    <property type="entry name" value="CS_dom"/>
</dbReference>
<evidence type="ECO:0000256" key="1">
    <source>
        <dbReference type="ARBA" id="ARBA00023016"/>
    </source>
</evidence>
<evidence type="ECO:0000259" key="5">
    <source>
        <dbReference type="PROSITE" id="PS01031"/>
    </source>
</evidence>
<evidence type="ECO:0000259" key="6">
    <source>
        <dbReference type="PROSITE" id="PS51203"/>
    </source>
</evidence>
<evidence type="ECO:0000256" key="2">
    <source>
        <dbReference type="PROSITE-ProRule" id="PRU00285"/>
    </source>
</evidence>
<sequence length="203" mass="22905">MALAPWKLQQVRRPTGLLNSCIFDPMPFDFDIIPSFFERFPRSTRDVMAVSHGPLVDWVETPEAHVIKADLPGLNKEEIKVEIHDSRTLRISGERNKEEVKESDTWHCVERTRSNFMRSFKLSEDANLEQIKAKVDNGVLTVTVPKIEKEHPKRPRTQSIEIRGPAAGQESVAAANGSSIPTNPTITSQAEFTTIATKDEKQE</sequence>
<evidence type="ECO:0000256" key="4">
    <source>
        <dbReference type="SAM" id="MobiDB-lite"/>
    </source>
</evidence>
<dbReference type="CDD" id="cd06472">
    <property type="entry name" value="ACD_ScHsp26_like"/>
    <property type="match status" value="1"/>
</dbReference>
<dbReference type="InterPro" id="IPR002068">
    <property type="entry name" value="A-crystallin/Hsp20_dom"/>
</dbReference>
<proteinExistence type="inferred from homology"/>
<organism evidence="7 8">
    <name type="scientific">Sphagnum troendelagicum</name>
    <dbReference type="NCBI Taxonomy" id="128251"/>
    <lineage>
        <taxon>Eukaryota</taxon>
        <taxon>Viridiplantae</taxon>
        <taxon>Streptophyta</taxon>
        <taxon>Embryophyta</taxon>
        <taxon>Bryophyta</taxon>
        <taxon>Sphagnophytina</taxon>
        <taxon>Sphagnopsida</taxon>
        <taxon>Sphagnales</taxon>
        <taxon>Sphagnaceae</taxon>
        <taxon>Sphagnum</taxon>
    </lineage>
</organism>
<dbReference type="InterPro" id="IPR008978">
    <property type="entry name" value="HSP20-like_chaperone"/>
</dbReference>
<accession>A0ABP0U8B8</accession>
<dbReference type="Gene3D" id="2.60.40.790">
    <property type="match status" value="1"/>
</dbReference>
<comment type="similarity">
    <text evidence="2 3">Belongs to the small heat shock protein (HSP20) family.</text>
</comment>
<dbReference type="InterPro" id="IPR031107">
    <property type="entry name" value="Small_HSP"/>
</dbReference>
<reference evidence="7" key="1">
    <citation type="submission" date="2024-02" db="EMBL/GenBank/DDBJ databases">
        <authorList>
            <consortium name="ELIXIR-Norway"/>
            <consortium name="Elixir Norway"/>
        </authorList>
    </citation>
    <scope>NUCLEOTIDE SEQUENCE</scope>
</reference>
<dbReference type="PANTHER" id="PTHR11527">
    <property type="entry name" value="HEAT-SHOCK PROTEIN 20 FAMILY MEMBER"/>
    <property type="match status" value="1"/>
</dbReference>
<dbReference type="EMBL" id="OZ019894">
    <property type="protein sequence ID" value="CAK9215357.1"/>
    <property type="molecule type" value="Genomic_DNA"/>
</dbReference>
<gene>
    <name evidence="7" type="ORF">CSSPTR1EN2_LOCUS12691</name>
</gene>
<feature type="compositionally biased region" description="Polar residues" evidence="4">
    <location>
        <begin position="176"/>
        <end position="196"/>
    </location>
</feature>
<protein>
    <recommendedName>
        <fullName evidence="9">SHSP domain-containing protein</fullName>
    </recommendedName>
</protein>
<feature type="domain" description="CS" evidence="6">
    <location>
        <begin position="51"/>
        <end position="158"/>
    </location>
</feature>
<feature type="domain" description="SHSP" evidence="5">
    <location>
        <begin position="46"/>
        <end position="163"/>
    </location>
</feature>
<dbReference type="SUPFAM" id="SSF49764">
    <property type="entry name" value="HSP20-like chaperones"/>
    <property type="match status" value="1"/>
</dbReference>
<feature type="region of interest" description="Disordered" evidence="4">
    <location>
        <begin position="148"/>
        <end position="203"/>
    </location>
</feature>
<keyword evidence="8" id="KW-1185">Reference proteome</keyword>
<evidence type="ECO:0000256" key="3">
    <source>
        <dbReference type="RuleBase" id="RU003616"/>
    </source>
</evidence>
<keyword evidence="1" id="KW-0346">Stress response</keyword>
<name>A0ABP0U8B8_9BRYO</name>
<evidence type="ECO:0000313" key="8">
    <source>
        <dbReference type="Proteomes" id="UP001497512"/>
    </source>
</evidence>
<evidence type="ECO:0000313" key="7">
    <source>
        <dbReference type="EMBL" id="CAK9215357.1"/>
    </source>
</evidence>
<dbReference type="PROSITE" id="PS51203">
    <property type="entry name" value="CS"/>
    <property type="match status" value="1"/>
</dbReference>
<evidence type="ECO:0008006" key="9">
    <source>
        <dbReference type="Google" id="ProtNLM"/>
    </source>
</evidence>
<dbReference type="Proteomes" id="UP001497512">
    <property type="component" value="Chromosome 2"/>
</dbReference>
<dbReference type="PROSITE" id="PS01031">
    <property type="entry name" value="SHSP"/>
    <property type="match status" value="1"/>
</dbReference>
<dbReference type="Pfam" id="PF00011">
    <property type="entry name" value="HSP20"/>
    <property type="match status" value="1"/>
</dbReference>